<dbReference type="Pfam" id="PF00005">
    <property type="entry name" value="ABC_tran"/>
    <property type="match status" value="1"/>
</dbReference>
<dbReference type="SUPFAM" id="SSF52540">
    <property type="entry name" value="P-loop containing nucleoside triphosphate hydrolases"/>
    <property type="match status" value="1"/>
</dbReference>
<dbReference type="PROSITE" id="PS00211">
    <property type="entry name" value="ABC_TRANSPORTER_1"/>
    <property type="match status" value="1"/>
</dbReference>
<keyword evidence="1" id="KW-0813">Transport</keyword>
<organism evidence="5 6">
    <name type="scientific">Thermatribacter velox</name>
    <dbReference type="NCBI Taxonomy" id="3039681"/>
    <lineage>
        <taxon>Bacteria</taxon>
        <taxon>Pseudomonadati</taxon>
        <taxon>Atribacterota</taxon>
        <taxon>Atribacteria</taxon>
        <taxon>Atribacterales</taxon>
        <taxon>Thermatribacteraceae</taxon>
        <taxon>Thermatribacter</taxon>
    </lineage>
</organism>
<dbReference type="Gene3D" id="3.40.50.300">
    <property type="entry name" value="P-loop containing nucleotide triphosphate hydrolases"/>
    <property type="match status" value="1"/>
</dbReference>
<evidence type="ECO:0000256" key="1">
    <source>
        <dbReference type="ARBA" id="ARBA00022448"/>
    </source>
</evidence>
<reference evidence="5 6" key="1">
    <citation type="submission" date="2023-03" db="EMBL/GenBank/DDBJ databases">
        <title>Novel Species.</title>
        <authorList>
            <person name="Ma S."/>
        </authorList>
    </citation>
    <scope>NUCLEOTIDE SEQUENCE [LARGE SCALE GENOMIC DNA]</scope>
    <source>
        <strain evidence="5 6">B11</strain>
    </source>
</reference>
<dbReference type="Gene3D" id="2.40.50.100">
    <property type="match status" value="1"/>
</dbReference>
<evidence type="ECO:0000313" key="6">
    <source>
        <dbReference type="Proteomes" id="UP001461341"/>
    </source>
</evidence>
<name>A0ABZ2YAZ6_9BACT</name>
<dbReference type="GO" id="GO:0005524">
    <property type="term" value="F:ATP binding"/>
    <property type="evidence" value="ECO:0007669"/>
    <property type="project" value="UniProtKB-KW"/>
</dbReference>
<evidence type="ECO:0000256" key="3">
    <source>
        <dbReference type="ARBA" id="ARBA00022840"/>
    </source>
</evidence>
<dbReference type="PANTHER" id="PTHR43875:SF1">
    <property type="entry name" value="OSMOPROTECTIVE COMPOUNDS UPTAKE ATP-BINDING PROTEIN GGTA"/>
    <property type="match status" value="1"/>
</dbReference>
<dbReference type="RefSeq" id="WP_369017917.1">
    <property type="nucleotide sequence ID" value="NZ_CP121689.1"/>
</dbReference>
<dbReference type="InterPro" id="IPR008995">
    <property type="entry name" value="Mo/tungstate-bd_C_term_dom"/>
</dbReference>
<keyword evidence="3 5" id="KW-0067">ATP-binding</keyword>
<dbReference type="Proteomes" id="UP001461341">
    <property type="component" value="Chromosome"/>
</dbReference>
<keyword evidence="2" id="KW-0547">Nucleotide-binding</keyword>
<evidence type="ECO:0000313" key="5">
    <source>
        <dbReference type="EMBL" id="WZL75767.1"/>
    </source>
</evidence>
<dbReference type="InterPro" id="IPR027417">
    <property type="entry name" value="P-loop_NTPase"/>
</dbReference>
<dbReference type="InterPro" id="IPR047641">
    <property type="entry name" value="ABC_transpr_MalK/UgpC-like"/>
</dbReference>
<keyword evidence="6" id="KW-1185">Reference proteome</keyword>
<protein>
    <submittedName>
        <fullName evidence="5">ABC transporter ATP-binding protein</fullName>
    </submittedName>
</protein>
<dbReference type="SUPFAM" id="SSF50331">
    <property type="entry name" value="MOP-like"/>
    <property type="match status" value="1"/>
</dbReference>
<dbReference type="InterPro" id="IPR012340">
    <property type="entry name" value="NA-bd_OB-fold"/>
</dbReference>
<dbReference type="SMART" id="SM00382">
    <property type="entry name" value="AAA"/>
    <property type="match status" value="1"/>
</dbReference>
<proteinExistence type="predicted"/>
<evidence type="ECO:0000256" key="2">
    <source>
        <dbReference type="ARBA" id="ARBA00022741"/>
    </source>
</evidence>
<dbReference type="Gene3D" id="2.40.50.140">
    <property type="entry name" value="Nucleic acid-binding proteins"/>
    <property type="match status" value="1"/>
</dbReference>
<dbReference type="InterPro" id="IPR003593">
    <property type="entry name" value="AAA+_ATPase"/>
</dbReference>
<dbReference type="PANTHER" id="PTHR43875">
    <property type="entry name" value="MALTODEXTRIN IMPORT ATP-BINDING PROTEIN MSMX"/>
    <property type="match status" value="1"/>
</dbReference>
<accession>A0ABZ2YAZ6</accession>
<evidence type="ECO:0000259" key="4">
    <source>
        <dbReference type="PROSITE" id="PS50893"/>
    </source>
</evidence>
<dbReference type="InterPro" id="IPR003439">
    <property type="entry name" value="ABC_transporter-like_ATP-bd"/>
</dbReference>
<sequence length="376" mass="42489">MKEVEFVEVVKKYGDLVAVNNLNLKVNDGELLAILGAPGAGKSSTLKMVAGVEDITSGVIKIGGQVVNDLDPSERDVAMAFETYALYPHISVFENIAFPLRSPKRAKYFTEEDIKKRVREVAEFLEIDMLLNRKPKELSGGQRQRVSLARCLIRDPKVFLLDEPIAHLDAKLRHKLRRELKIWQQRKKTTMLYTTTDYLEAFSVGDRIAVLHRGSLLQVGTWDEIYERPAHRFIGQLVSDPPMNFFQGQLVRNGGAILFETKGIRFALSPEIQKRLMERSFEEVILGVFPSKVLLEFSDFRMEEHTGTLVKAVVRFSEVRGSRKIVFAQTGEGVTFTAQAALGIQCPPGSEREFFFPAASLQVFDNITQRNVLLLD</sequence>
<gene>
    <name evidence="5" type="ORF">QBE54_09280</name>
</gene>
<dbReference type="PROSITE" id="PS50893">
    <property type="entry name" value="ABC_TRANSPORTER_2"/>
    <property type="match status" value="1"/>
</dbReference>
<feature type="domain" description="ABC transporter" evidence="4">
    <location>
        <begin position="4"/>
        <end position="238"/>
    </location>
</feature>
<dbReference type="InterPro" id="IPR017871">
    <property type="entry name" value="ABC_transporter-like_CS"/>
</dbReference>
<dbReference type="EMBL" id="CP121689">
    <property type="protein sequence ID" value="WZL75767.1"/>
    <property type="molecule type" value="Genomic_DNA"/>
</dbReference>